<dbReference type="AlphaFoldDB" id="A0A7V8FVT6"/>
<dbReference type="InterPro" id="IPR003593">
    <property type="entry name" value="AAA+_ATPase"/>
</dbReference>
<comment type="similarity">
    <text evidence="2">Belongs to the ABC transporter superfamily.</text>
</comment>
<dbReference type="GO" id="GO:0015833">
    <property type="term" value="P:peptide transport"/>
    <property type="evidence" value="ECO:0007669"/>
    <property type="project" value="InterPro"/>
</dbReference>
<evidence type="ECO:0000256" key="2">
    <source>
        <dbReference type="ARBA" id="ARBA00005417"/>
    </source>
</evidence>
<dbReference type="Pfam" id="PF00005">
    <property type="entry name" value="ABC_tran"/>
    <property type="match status" value="1"/>
</dbReference>
<comment type="caution">
    <text evidence="9">The sequence shown here is derived from an EMBL/GenBank/DDBJ whole genome shotgun (WGS) entry which is preliminary data.</text>
</comment>
<comment type="subcellular location">
    <subcellularLocation>
        <location evidence="1">Cell inner membrane</location>
        <topology evidence="1">Peripheral membrane protein</topology>
    </subcellularLocation>
</comment>
<protein>
    <submittedName>
        <fullName evidence="9">Dipeptide transport ATP-binding protein DppD</fullName>
    </submittedName>
</protein>
<dbReference type="InterPro" id="IPR050388">
    <property type="entry name" value="ABC_Ni/Peptide_Import"/>
</dbReference>
<evidence type="ECO:0000256" key="5">
    <source>
        <dbReference type="ARBA" id="ARBA00022741"/>
    </source>
</evidence>
<dbReference type="PROSITE" id="PS50893">
    <property type="entry name" value="ABC_TRANSPORTER_2"/>
    <property type="match status" value="1"/>
</dbReference>
<dbReference type="PROSITE" id="PS00211">
    <property type="entry name" value="ABC_TRANSPORTER_1"/>
    <property type="match status" value="1"/>
</dbReference>
<dbReference type="Pfam" id="PF08352">
    <property type="entry name" value="oligo_HPY"/>
    <property type="match status" value="1"/>
</dbReference>
<keyword evidence="4" id="KW-1003">Cell membrane</keyword>
<evidence type="ECO:0000256" key="3">
    <source>
        <dbReference type="ARBA" id="ARBA00022448"/>
    </source>
</evidence>
<name>A0A7V8FVT6_9BURK</name>
<evidence type="ECO:0000256" key="7">
    <source>
        <dbReference type="ARBA" id="ARBA00023136"/>
    </source>
</evidence>
<reference evidence="10" key="1">
    <citation type="journal article" date="2020" name="MBio">
        <title>Horizontal gene transfer to a defensive symbiont with a reduced genome amongst a multipartite beetle microbiome.</title>
        <authorList>
            <person name="Waterworth S.C."/>
            <person name="Florez L.V."/>
            <person name="Rees E.R."/>
            <person name="Hertweck C."/>
            <person name="Kaltenpoth M."/>
            <person name="Kwan J.C."/>
        </authorList>
    </citation>
    <scope>NUCLEOTIDE SEQUENCE [LARGE SCALE GENOMIC DNA]</scope>
</reference>
<evidence type="ECO:0000256" key="1">
    <source>
        <dbReference type="ARBA" id="ARBA00004417"/>
    </source>
</evidence>
<dbReference type="InterPro" id="IPR017871">
    <property type="entry name" value="ABC_transporter-like_CS"/>
</dbReference>
<dbReference type="SUPFAM" id="SSF52540">
    <property type="entry name" value="P-loop containing nucleoside triphosphate hydrolases"/>
    <property type="match status" value="1"/>
</dbReference>
<dbReference type="GO" id="GO:0005524">
    <property type="term" value="F:ATP binding"/>
    <property type="evidence" value="ECO:0007669"/>
    <property type="project" value="UniProtKB-KW"/>
</dbReference>
<dbReference type="PANTHER" id="PTHR43297">
    <property type="entry name" value="OLIGOPEPTIDE TRANSPORT ATP-BINDING PROTEIN APPD"/>
    <property type="match status" value="1"/>
</dbReference>
<gene>
    <name evidence="9" type="primary">dppD</name>
    <name evidence="9" type="ORF">GAK35_02583</name>
</gene>
<dbReference type="NCBIfam" id="TIGR01727">
    <property type="entry name" value="oligo_HPY"/>
    <property type="match status" value="1"/>
</dbReference>
<dbReference type="GO" id="GO:0055085">
    <property type="term" value="P:transmembrane transport"/>
    <property type="evidence" value="ECO:0007669"/>
    <property type="project" value="UniProtKB-ARBA"/>
</dbReference>
<dbReference type="EMBL" id="WNDX01000077">
    <property type="protein sequence ID" value="KAF1042667.1"/>
    <property type="molecule type" value="Genomic_DNA"/>
</dbReference>
<evidence type="ECO:0000313" key="9">
    <source>
        <dbReference type="EMBL" id="KAF1042667.1"/>
    </source>
</evidence>
<dbReference type="InterPro" id="IPR013563">
    <property type="entry name" value="Oligopep_ABC_C"/>
</dbReference>
<organism evidence="9 10">
    <name type="scientific">Herbaspirillum frisingense</name>
    <dbReference type="NCBI Taxonomy" id="92645"/>
    <lineage>
        <taxon>Bacteria</taxon>
        <taxon>Pseudomonadati</taxon>
        <taxon>Pseudomonadota</taxon>
        <taxon>Betaproteobacteria</taxon>
        <taxon>Burkholderiales</taxon>
        <taxon>Oxalobacteraceae</taxon>
        <taxon>Herbaspirillum</taxon>
    </lineage>
</organism>
<dbReference type="Gene3D" id="3.40.50.300">
    <property type="entry name" value="P-loop containing nucleotide triphosphate hydrolases"/>
    <property type="match status" value="1"/>
</dbReference>
<dbReference type="InterPro" id="IPR003439">
    <property type="entry name" value="ABC_transporter-like_ATP-bd"/>
</dbReference>
<keyword evidence="5" id="KW-0547">Nucleotide-binding</keyword>
<evidence type="ECO:0000256" key="4">
    <source>
        <dbReference type="ARBA" id="ARBA00022475"/>
    </source>
</evidence>
<keyword evidence="3" id="KW-0813">Transport</keyword>
<evidence type="ECO:0000256" key="6">
    <source>
        <dbReference type="ARBA" id="ARBA00022840"/>
    </source>
</evidence>
<accession>A0A7V8FVT6</accession>
<dbReference type="InterPro" id="IPR027417">
    <property type="entry name" value="P-loop_NTPase"/>
</dbReference>
<sequence>MSANSQSRPLLDVQGLNVRFGRSAPAVDDLSFSVGTGETLALVGESGCGKSTTALALMRLIPPHEADISAEAVLLAGEDLLHASEKRLCQLRGGDIAMIFQDPLSALNPVRTVGRQLEEALRLHQGLRGKAARTAALELLRQVRISEPERRLDEYPHRLSGGMRQRVLIAMALAGKPRLLIADEPTTALDVTIQAQILALLKDLQRETGMAILLITHDLGVVANMADRVVVMYAGNAVESRDAGALFAQPAHPYTRKLLEARPARFYGNHRPRLAEIPGAVPAPGSIARGCRYAPRCAQASEGCRAALPNAAAVPGGSVRCIHLPLETVAPHLQEERLHVA</sequence>
<keyword evidence="6 9" id="KW-0067">ATP-binding</keyword>
<proteinExistence type="inferred from homology"/>
<dbReference type="GO" id="GO:0016887">
    <property type="term" value="F:ATP hydrolysis activity"/>
    <property type="evidence" value="ECO:0007669"/>
    <property type="project" value="InterPro"/>
</dbReference>
<dbReference type="GO" id="GO:0005886">
    <property type="term" value="C:plasma membrane"/>
    <property type="evidence" value="ECO:0007669"/>
    <property type="project" value="UniProtKB-SubCell"/>
</dbReference>
<dbReference type="FunFam" id="3.40.50.300:FF:000016">
    <property type="entry name" value="Oligopeptide ABC transporter ATP-binding component"/>
    <property type="match status" value="1"/>
</dbReference>
<feature type="domain" description="ABC transporter" evidence="8">
    <location>
        <begin position="11"/>
        <end position="259"/>
    </location>
</feature>
<dbReference type="PANTHER" id="PTHR43297:SF2">
    <property type="entry name" value="DIPEPTIDE TRANSPORT ATP-BINDING PROTEIN DPPD"/>
    <property type="match status" value="1"/>
</dbReference>
<dbReference type="Proteomes" id="UP000462435">
    <property type="component" value="Unassembled WGS sequence"/>
</dbReference>
<dbReference type="SMART" id="SM00382">
    <property type="entry name" value="AAA"/>
    <property type="match status" value="1"/>
</dbReference>
<keyword evidence="7" id="KW-0472">Membrane</keyword>
<evidence type="ECO:0000313" key="10">
    <source>
        <dbReference type="Proteomes" id="UP000462435"/>
    </source>
</evidence>
<evidence type="ECO:0000259" key="8">
    <source>
        <dbReference type="PROSITE" id="PS50893"/>
    </source>
</evidence>
<dbReference type="CDD" id="cd03257">
    <property type="entry name" value="ABC_NikE_OppD_transporters"/>
    <property type="match status" value="1"/>
</dbReference>